<gene>
    <name evidence="3" type="ORF">K1I37_03195</name>
</gene>
<dbReference type="PROSITE" id="PS51257">
    <property type="entry name" value="PROKAR_LIPOPROTEIN"/>
    <property type="match status" value="1"/>
</dbReference>
<accession>A0A9E7CYX1</accession>
<organism evidence="3 4">
    <name type="scientific">Alicyclobacillus acidoterrestris (strain ATCC 49025 / DSM 3922 / CIP 106132 / NCIMB 13137 / GD3B)</name>
    <dbReference type="NCBI Taxonomy" id="1356854"/>
    <lineage>
        <taxon>Bacteria</taxon>
        <taxon>Bacillati</taxon>
        <taxon>Bacillota</taxon>
        <taxon>Bacilli</taxon>
        <taxon>Bacillales</taxon>
        <taxon>Alicyclobacillaceae</taxon>
        <taxon>Alicyclobacillus</taxon>
    </lineage>
</organism>
<feature type="region of interest" description="Disordered" evidence="1">
    <location>
        <begin position="24"/>
        <end position="78"/>
    </location>
</feature>
<feature type="compositionally biased region" description="Low complexity" evidence="1">
    <location>
        <begin position="26"/>
        <end position="78"/>
    </location>
</feature>
<dbReference type="EMBL" id="CP080467">
    <property type="protein sequence ID" value="UNO49566.1"/>
    <property type="molecule type" value="Genomic_DNA"/>
</dbReference>
<reference evidence="4" key="1">
    <citation type="journal article" date="2022" name="G3 (Bethesda)">
        <title>Unveiling the complete genome sequence of Alicyclobacillus acidoterrestris DSM 3922T, a taint-producing strain.</title>
        <authorList>
            <person name="Leonardo I.C."/>
            <person name="Barreto Crespo M.T."/>
            <person name="Gaspar F.B."/>
        </authorList>
    </citation>
    <scope>NUCLEOTIDE SEQUENCE [LARGE SCALE GENOMIC DNA]</scope>
    <source>
        <strain evidence="4">DSM 3922</strain>
    </source>
</reference>
<dbReference type="KEGG" id="aaco:K1I37_03195"/>
<dbReference type="Proteomes" id="UP000829401">
    <property type="component" value="Chromosome"/>
</dbReference>
<name>T0BCP3_ALIAG</name>
<feature type="chain" id="PRO_5044205824" evidence="2">
    <location>
        <begin position="27"/>
        <end position="209"/>
    </location>
</feature>
<feature type="signal peptide" evidence="2">
    <location>
        <begin position="1"/>
        <end position="26"/>
    </location>
</feature>
<dbReference type="eggNOG" id="COG0515">
    <property type="taxonomic scope" value="Bacteria"/>
</dbReference>
<keyword evidence="2" id="KW-0732">Signal</keyword>
<dbReference type="OrthoDB" id="1957749at2"/>
<dbReference type="STRING" id="1356854.N007_16565"/>
<evidence type="ECO:0000256" key="2">
    <source>
        <dbReference type="SAM" id="SignalP"/>
    </source>
</evidence>
<sequence length="209" mass="22071">MKTNKKWLAAGLALGFLVTTGCGTQATSPASTDNATSSNTAQNNTTQTTNSTGAGEANNTSAEDNTTTPTTADSGTSNLTYVNYTNSRYGFSLQIPSAFNQEALPQDGDGQSWTSSDTEMTVKAFGQYNVNHDTVKSELASLATGKQATYQDAQSNWGVVSGTDGQNIFYDKVYVGSNIYELQIEYPASAANQYSSVVTHIANSFQPGS</sequence>
<dbReference type="AlphaFoldDB" id="T0BCP3"/>
<evidence type="ECO:0000313" key="4">
    <source>
        <dbReference type="Proteomes" id="UP000829401"/>
    </source>
</evidence>
<accession>T0BCP3</accession>
<evidence type="ECO:0000313" key="3">
    <source>
        <dbReference type="EMBL" id="UNO49566.1"/>
    </source>
</evidence>
<evidence type="ECO:0000256" key="1">
    <source>
        <dbReference type="SAM" id="MobiDB-lite"/>
    </source>
</evidence>
<proteinExistence type="predicted"/>
<dbReference type="RefSeq" id="WP_021298450.1">
    <property type="nucleotide sequence ID" value="NZ_AURB01000191.1"/>
</dbReference>
<protein>
    <submittedName>
        <fullName evidence="3">Uncharacterized protein</fullName>
    </submittedName>
</protein>
<keyword evidence="4" id="KW-1185">Reference proteome</keyword>